<evidence type="ECO:0000313" key="2">
    <source>
        <dbReference type="Proteomes" id="UP000543554"/>
    </source>
</evidence>
<protein>
    <submittedName>
        <fullName evidence="1">SAM-dependent methyltransferase</fullName>
    </submittedName>
</protein>
<dbReference type="Proteomes" id="UP000543554">
    <property type="component" value="Unassembled WGS sequence"/>
</dbReference>
<dbReference type="AlphaFoldDB" id="A0AA40S8G5"/>
<gene>
    <name evidence="1" type="ORF">HNR51_005358</name>
</gene>
<comment type="caution">
    <text evidence="1">The sequence shown here is derived from an EMBL/GenBank/DDBJ whole genome shotgun (WGS) entry which is preliminary data.</text>
</comment>
<accession>A0AA40S8G5</accession>
<keyword evidence="1" id="KW-0489">Methyltransferase</keyword>
<dbReference type="Gene3D" id="3.40.50.150">
    <property type="entry name" value="Vaccinia Virus protein VP39"/>
    <property type="match status" value="1"/>
</dbReference>
<sequence>MLEIGALHRPTLNPRDFNIKFADFTDTETLRKNYASMPGYNTDDIVNVDYIIGDGDYQSVFKQDKFDLVLGSHVGEHMPDFVGWLYRVYNILDTGGVLSLILPDKRYTFDFIRADTHVSEWIDNYEKNLTRPSSSQIYYHIFEHVRLEGANLWDVGEGITLKRSHTDDEAWEICRNTFMAKSYFDTHCSILTPKSFFRNLCRLEEAGLMPFELEALYDTEPNEIDFQVRLRRPPEGSRRTISDYKFNFDESPKYEVNHRGDEIMIHKNKY</sequence>
<name>A0AA40S8G5_9HYPH</name>
<dbReference type="GO" id="GO:0008168">
    <property type="term" value="F:methyltransferase activity"/>
    <property type="evidence" value="ECO:0007669"/>
    <property type="project" value="UniProtKB-KW"/>
</dbReference>
<proteinExistence type="predicted"/>
<keyword evidence="1" id="KW-0808">Transferase</keyword>
<dbReference type="GO" id="GO:0032259">
    <property type="term" value="P:methylation"/>
    <property type="evidence" value="ECO:0007669"/>
    <property type="project" value="UniProtKB-KW"/>
</dbReference>
<keyword evidence="2" id="KW-1185">Reference proteome</keyword>
<dbReference type="EMBL" id="JACJIB010000019">
    <property type="protein sequence ID" value="MBA8916237.1"/>
    <property type="molecule type" value="Genomic_DNA"/>
</dbReference>
<organism evidence="1 2">
    <name type="scientific">Methylorubrum thiocyanatum</name>
    <dbReference type="NCBI Taxonomy" id="47958"/>
    <lineage>
        <taxon>Bacteria</taxon>
        <taxon>Pseudomonadati</taxon>
        <taxon>Pseudomonadota</taxon>
        <taxon>Alphaproteobacteria</taxon>
        <taxon>Hyphomicrobiales</taxon>
        <taxon>Methylobacteriaceae</taxon>
        <taxon>Methylorubrum</taxon>
    </lineage>
</organism>
<dbReference type="InterPro" id="IPR029063">
    <property type="entry name" value="SAM-dependent_MTases_sf"/>
</dbReference>
<dbReference type="CDD" id="cd02440">
    <property type="entry name" value="AdoMet_MTases"/>
    <property type="match status" value="1"/>
</dbReference>
<reference evidence="1 2" key="1">
    <citation type="submission" date="2020-08" db="EMBL/GenBank/DDBJ databases">
        <title>Genomic Encyclopedia of Type Strains, Phase IV (KMG-IV): sequencing the most valuable type-strain genomes for metagenomic binning, comparative biology and taxonomic classification.</title>
        <authorList>
            <person name="Goeker M."/>
        </authorList>
    </citation>
    <scope>NUCLEOTIDE SEQUENCE [LARGE SCALE GENOMIC DNA]</scope>
    <source>
        <strain evidence="1 2">DSM 11490</strain>
    </source>
</reference>
<dbReference type="RefSeq" id="WP_182556923.1">
    <property type="nucleotide sequence ID" value="NZ_BPRF01000039.1"/>
</dbReference>
<evidence type="ECO:0000313" key="1">
    <source>
        <dbReference type="EMBL" id="MBA8916237.1"/>
    </source>
</evidence>
<dbReference type="SUPFAM" id="SSF53335">
    <property type="entry name" value="S-adenosyl-L-methionine-dependent methyltransferases"/>
    <property type="match status" value="1"/>
</dbReference>